<feature type="transmembrane region" description="Helical" evidence="5">
    <location>
        <begin position="94"/>
        <end position="115"/>
    </location>
</feature>
<feature type="transmembrane region" description="Helical" evidence="5">
    <location>
        <begin position="224"/>
        <end position="244"/>
    </location>
</feature>
<dbReference type="RefSeq" id="WP_078177496.1">
    <property type="nucleotide sequence ID" value="NZ_JARMAZ010000009.1"/>
</dbReference>
<evidence type="ECO:0000256" key="1">
    <source>
        <dbReference type="ARBA" id="ARBA00004141"/>
    </source>
</evidence>
<dbReference type="EMBL" id="MUAI01000098">
    <property type="protein sequence ID" value="OOR01917.1"/>
    <property type="molecule type" value="Genomic_DNA"/>
</dbReference>
<comment type="caution">
    <text evidence="6">The sequence shown here is derived from an EMBL/GenBank/DDBJ whole genome shotgun (WGS) entry which is preliminary data.</text>
</comment>
<keyword evidence="3 5" id="KW-1133">Transmembrane helix</keyword>
<feature type="transmembrane region" description="Helical" evidence="5">
    <location>
        <begin position="57"/>
        <end position="74"/>
    </location>
</feature>
<evidence type="ECO:0000256" key="4">
    <source>
        <dbReference type="ARBA" id="ARBA00023136"/>
    </source>
</evidence>
<feature type="transmembrane region" description="Helical" evidence="5">
    <location>
        <begin position="12"/>
        <end position="45"/>
    </location>
</feature>
<dbReference type="Pfam" id="PF02361">
    <property type="entry name" value="CbiQ"/>
    <property type="match status" value="1"/>
</dbReference>
<organism evidence="6 7">
    <name type="scientific">Bacillus mycoides</name>
    <dbReference type="NCBI Taxonomy" id="1405"/>
    <lineage>
        <taxon>Bacteria</taxon>
        <taxon>Bacillati</taxon>
        <taxon>Bacillota</taxon>
        <taxon>Bacilli</taxon>
        <taxon>Bacillales</taxon>
        <taxon>Bacillaceae</taxon>
        <taxon>Bacillus</taxon>
        <taxon>Bacillus cereus group</taxon>
    </lineage>
</organism>
<evidence type="ECO:0000313" key="6">
    <source>
        <dbReference type="EMBL" id="OOR01917.1"/>
    </source>
</evidence>
<reference evidence="6 7" key="1">
    <citation type="submission" date="2017-01" db="EMBL/GenBank/DDBJ databases">
        <title>Bacillus cereus isolates.</title>
        <authorList>
            <person name="Beno S.M."/>
        </authorList>
    </citation>
    <scope>NUCLEOTIDE SEQUENCE [LARGE SCALE GENOMIC DNA]</scope>
    <source>
        <strain evidence="6 7">FSL W7-1108</strain>
    </source>
</reference>
<sequence>MKISFSSLHPFVNFFYYIGVMILCMMCLHPLFLIGAIILIVILNIVQGNGEKIRNMLPSTIVFFLMVILFNSLLTHRGATTLFWLGDSRIKLEAVMFGLVMGLLLVAIMFTFASYNDIISSHKFLYLFSRISPKVALLTMITVRFVPLFIRRLKKITLVQKTKGVQLDSGSLIERIKNGMKLLQVLLVCSLEDALQTADSMQARGFGVTKRTTYIRYRMERRDLYTLSYLVFLLITSFIFSYYGGGKLIIYPKVESILFQQYDGIMFILFMMFISLPIMMEGRVTNCYDLFNQL</sequence>
<accession>A0A1S9SW49</accession>
<evidence type="ECO:0000256" key="3">
    <source>
        <dbReference type="ARBA" id="ARBA00022989"/>
    </source>
</evidence>
<keyword evidence="2 5" id="KW-0812">Transmembrane</keyword>
<name>A0A1S9SW49_BACMY</name>
<dbReference type="Proteomes" id="UP000190696">
    <property type="component" value="Unassembled WGS sequence"/>
</dbReference>
<gene>
    <name evidence="6" type="ORF">BW900_30880</name>
</gene>
<dbReference type="InterPro" id="IPR003339">
    <property type="entry name" value="ABC/ECF_trnsptr_transmembrane"/>
</dbReference>
<dbReference type="GO" id="GO:0005886">
    <property type="term" value="C:plasma membrane"/>
    <property type="evidence" value="ECO:0007669"/>
    <property type="project" value="TreeGrafter"/>
</dbReference>
<dbReference type="AlphaFoldDB" id="A0A1S9SW49"/>
<evidence type="ECO:0000256" key="5">
    <source>
        <dbReference type="SAM" id="Phobius"/>
    </source>
</evidence>
<feature type="transmembrane region" description="Helical" evidence="5">
    <location>
        <begin position="264"/>
        <end position="280"/>
    </location>
</feature>
<feature type="transmembrane region" description="Helical" evidence="5">
    <location>
        <begin position="135"/>
        <end position="153"/>
    </location>
</feature>
<comment type="subcellular location">
    <subcellularLocation>
        <location evidence="1">Membrane</location>
        <topology evidence="1">Multi-pass membrane protein</topology>
    </subcellularLocation>
</comment>
<evidence type="ECO:0000256" key="2">
    <source>
        <dbReference type="ARBA" id="ARBA00022692"/>
    </source>
</evidence>
<proteinExistence type="predicted"/>
<protein>
    <submittedName>
        <fullName evidence="6">ABC transporter permease</fullName>
    </submittedName>
</protein>
<evidence type="ECO:0000313" key="7">
    <source>
        <dbReference type="Proteomes" id="UP000190696"/>
    </source>
</evidence>
<keyword evidence="4 5" id="KW-0472">Membrane</keyword>
<dbReference type="PANTHER" id="PTHR33514:SF13">
    <property type="entry name" value="PROTEIN ABCI12, CHLOROPLASTIC"/>
    <property type="match status" value="1"/>
</dbReference>
<dbReference type="CDD" id="cd16914">
    <property type="entry name" value="EcfT"/>
    <property type="match status" value="1"/>
</dbReference>
<dbReference type="PANTHER" id="PTHR33514">
    <property type="entry name" value="PROTEIN ABCI12, CHLOROPLASTIC"/>
    <property type="match status" value="1"/>
</dbReference>